<evidence type="ECO:0000259" key="3">
    <source>
        <dbReference type="PROSITE" id="PS51186"/>
    </source>
</evidence>
<sequence>MNSVQSNSRTDERPIAVTRVTDTEWHALEDDRLVGRGDASQRPDGRLFVSVDAWHDPVFDRITAAMTADLPTPLYAVVDETDQESAAAWRRAGFTVERRELGYLVPTDPRITGLGPVLPPAGVTVLPAGTAEEEPLRSLDRTVREEVEAGAGWRTMPAEVLPRPAWSTMADPSKYAVAKESDRYVGMIRVAPLTRQPRIGLIAVRADHRRRGIARALLAHSLGSLHRSGRESAWAEVDETNPAAIALFESIGARPTGATLELVRR</sequence>
<keyword evidence="1 4" id="KW-0808">Transferase</keyword>
<evidence type="ECO:0000313" key="5">
    <source>
        <dbReference type="Proteomes" id="UP001595975"/>
    </source>
</evidence>
<dbReference type="CDD" id="cd04301">
    <property type="entry name" value="NAT_SF"/>
    <property type="match status" value="1"/>
</dbReference>
<evidence type="ECO:0000256" key="1">
    <source>
        <dbReference type="ARBA" id="ARBA00022679"/>
    </source>
</evidence>
<name>A0ABW0X586_9ACTN</name>
<dbReference type="EMBL" id="JBHSOF010000016">
    <property type="protein sequence ID" value="MFC5664331.1"/>
    <property type="molecule type" value="Genomic_DNA"/>
</dbReference>
<keyword evidence="5" id="KW-1185">Reference proteome</keyword>
<reference evidence="5" key="1">
    <citation type="journal article" date="2019" name="Int. J. Syst. Evol. Microbiol.">
        <title>The Global Catalogue of Microorganisms (GCM) 10K type strain sequencing project: providing services to taxonomists for standard genome sequencing and annotation.</title>
        <authorList>
            <consortium name="The Broad Institute Genomics Platform"/>
            <consortium name="The Broad Institute Genome Sequencing Center for Infectious Disease"/>
            <person name="Wu L."/>
            <person name="Ma J."/>
        </authorList>
    </citation>
    <scope>NUCLEOTIDE SEQUENCE [LARGE SCALE GENOMIC DNA]</scope>
    <source>
        <strain evidence="5">CGMCC 4.1437</strain>
    </source>
</reference>
<dbReference type="GO" id="GO:0016746">
    <property type="term" value="F:acyltransferase activity"/>
    <property type="evidence" value="ECO:0007669"/>
    <property type="project" value="UniProtKB-KW"/>
</dbReference>
<dbReference type="InterPro" id="IPR016181">
    <property type="entry name" value="Acyl_CoA_acyltransferase"/>
</dbReference>
<dbReference type="Gene3D" id="3.40.630.30">
    <property type="match status" value="1"/>
</dbReference>
<dbReference type="RefSeq" id="WP_380226026.1">
    <property type="nucleotide sequence ID" value="NZ_JBHSOF010000016.1"/>
</dbReference>
<feature type="domain" description="N-acetyltransferase" evidence="3">
    <location>
        <begin position="123"/>
        <end position="265"/>
    </location>
</feature>
<dbReference type="Pfam" id="PF00583">
    <property type="entry name" value="Acetyltransf_1"/>
    <property type="match status" value="1"/>
</dbReference>
<gene>
    <name evidence="4" type="ORF">ACFP3U_15225</name>
</gene>
<organism evidence="4 5">
    <name type="scientific">Kitasatospora misakiensis</name>
    <dbReference type="NCBI Taxonomy" id="67330"/>
    <lineage>
        <taxon>Bacteria</taxon>
        <taxon>Bacillati</taxon>
        <taxon>Actinomycetota</taxon>
        <taxon>Actinomycetes</taxon>
        <taxon>Kitasatosporales</taxon>
        <taxon>Streptomycetaceae</taxon>
        <taxon>Kitasatospora</taxon>
    </lineage>
</organism>
<comment type="caution">
    <text evidence="4">The sequence shown here is derived from an EMBL/GenBank/DDBJ whole genome shotgun (WGS) entry which is preliminary data.</text>
</comment>
<dbReference type="Proteomes" id="UP001595975">
    <property type="component" value="Unassembled WGS sequence"/>
</dbReference>
<protein>
    <submittedName>
        <fullName evidence="4">GNAT family N-acetyltransferase</fullName>
        <ecNumber evidence="4">2.3.1.-</ecNumber>
    </submittedName>
</protein>
<dbReference type="SUPFAM" id="SSF55729">
    <property type="entry name" value="Acyl-CoA N-acyltransferases (Nat)"/>
    <property type="match status" value="1"/>
</dbReference>
<dbReference type="InterPro" id="IPR050680">
    <property type="entry name" value="YpeA/RimI_acetyltransf"/>
</dbReference>
<dbReference type="InterPro" id="IPR000182">
    <property type="entry name" value="GNAT_dom"/>
</dbReference>
<evidence type="ECO:0000313" key="4">
    <source>
        <dbReference type="EMBL" id="MFC5664331.1"/>
    </source>
</evidence>
<keyword evidence="2 4" id="KW-0012">Acyltransferase</keyword>
<proteinExistence type="predicted"/>
<accession>A0ABW0X586</accession>
<dbReference type="PANTHER" id="PTHR43420">
    <property type="entry name" value="ACETYLTRANSFERASE"/>
    <property type="match status" value="1"/>
</dbReference>
<evidence type="ECO:0000256" key="2">
    <source>
        <dbReference type="ARBA" id="ARBA00023315"/>
    </source>
</evidence>
<dbReference type="PROSITE" id="PS51186">
    <property type="entry name" value="GNAT"/>
    <property type="match status" value="1"/>
</dbReference>
<dbReference type="EC" id="2.3.1.-" evidence="4"/>